<comment type="caution">
    <text evidence="2">The sequence shown here is derived from an EMBL/GenBank/DDBJ whole genome shotgun (WGS) entry which is preliminary data.</text>
</comment>
<accession>A0AAN6S6W2</accession>
<dbReference type="Proteomes" id="UP001303473">
    <property type="component" value="Unassembled WGS sequence"/>
</dbReference>
<protein>
    <recommendedName>
        <fullName evidence="1">SRR1-like domain-containing protein</fullName>
    </recommendedName>
</protein>
<evidence type="ECO:0000313" key="2">
    <source>
        <dbReference type="EMBL" id="KAK3943337.1"/>
    </source>
</evidence>
<reference evidence="3" key="1">
    <citation type="journal article" date="2023" name="Mol. Phylogenet. Evol.">
        <title>Genome-scale phylogeny and comparative genomics of the fungal order Sordariales.</title>
        <authorList>
            <person name="Hensen N."/>
            <person name="Bonometti L."/>
            <person name="Westerberg I."/>
            <person name="Brannstrom I.O."/>
            <person name="Guillou S."/>
            <person name="Cros-Aarteil S."/>
            <person name="Calhoun S."/>
            <person name="Haridas S."/>
            <person name="Kuo A."/>
            <person name="Mondo S."/>
            <person name="Pangilinan J."/>
            <person name="Riley R."/>
            <person name="LaButti K."/>
            <person name="Andreopoulos B."/>
            <person name="Lipzen A."/>
            <person name="Chen C."/>
            <person name="Yan M."/>
            <person name="Daum C."/>
            <person name="Ng V."/>
            <person name="Clum A."/>
            <person name="Steindorff A."/>
            <person name="Ohm R.A."/>
            <person name="Martin F."/>
            <person name="Silar P."/>
            <person name="Natvig D.O."/>
            <person name="Lalanne C."/>
            <person name="Gautier V."/>
            <person name="Ament-Velasquez S.L."/>
            <person name="Kruys A."/>
            <person name="Hutchinson M.I."/>
            <person name="Powell A.J."/>
            <person name="Barry K."/>
            <person name="Miller A.N."/>
            <person name="Grigoriev I.V."/>
            <person name="Debuchy R."/>
            <person name="Gladieux P."/>
            <person name="Hiltunen Thoren M."/>
            <person name="Johannesson H."/>
        </authorList>
    </citation>
    <scope>NUCLEOTIDE SEQUENCE [LARGE SCALE GENOMIC DNA]</scope>
    <source>
        <strain evidence="3">CBS 340.73</strain>
    </source>
</reference>
<name>A0AAN6S6W2_9PEZI</name>
<dbReference type="PANTHER" id="PTHR42080">
    <property type="entry name" value="SRR1 DOMAIN-CONTAINING PROTEIN"/>
    <property type="match status" value="1"/>
</dbReference>
<feature type="domain" description="SRR1-like" evidence="1">
    <location>
        <begin position="79"/>
        <end position="190"/>
    </location>
</feature>
<organism evidence="2 3">
    <name type="scientific">Diplogelasinospora grovesii</name>
    <dbReference type="NCBI Taxonomy" id="303347"/>
    <lineage>
        <taxon>Eukaryota</taxon>
        <taxon>Fungi</taxon>
        <taxon>Dikarya</taxon>
        <taxon>Ascomycota</taxon>
        <taxon>Pezizomycotina</taxon>
        <taxon>Sordariomycetes</taxon>
        <taxon>Sordariomycetidae</taxon>
        <taxon>Sordariales</taxon>
        <taxon>Diplogelasinosporaceae</taxon>
        <taxon>Diplogelasinospora</taxon>
    </lineage>
</organism>
<evidence type="ECO:0000259" key="1">
    <source>
        <dbReference type="Pfam" id="PF07985"/>
    </source>
</evidence>
<evidence type="ECO:0000313" key="3">
    <source>
        <dbReference type="Proteomes" id="UP001303473"/>
    </source>
</evidence>
<dbReference type="InterPro" id="IPR012942">
    <property type="entry name" value="SRR1-like"/>
</dbReference>
<proteinExistence type="predicted"/>
<dbReference type="PANTHER" id="PTHR42080:SF1">
    <property type="entry name" value="SRR1-LIKE DOMAIN-CONTAINING PROTEIN"/>
    <property type="match status" value="1"/>
</dbReference>
<gene>
    <name evidence="2" type="ORF">QBC46DRAFT_420748</name>
</gene>
<keyword evidence="3" id="KW-1185">Reference proteome</keyword>
<dbReference type="AlphaFoldDB" id="A0AAN6S6W2"/>
<dbReference type="Pfam" id="PF07985">
    <property type="entry name" value="SRR1"/>
    <property type="match status" value="1"/>
</dbReference>
<dbReference type="EMBL" id="MU853766">
    <property type="protein sequence ID" value="KAK3943337.1"/>
    <property type="molecule type" value="Genomic_DNA"/>
</dbReference>
<sequence length="328" mass="37356">MAPFKIPDDLFQKLKAACDLAERWKGKNTRGEGFVANPTAQDLANEFQTIRDEFRQSPCMTQTREFLEEKCRQADEEGRDGWHKVDKAIAFALGSFCDTLDFCRGVARSFKQLAYFLCVVDILQDMRSDGEKIRLFAQEPCFTETDKTFLVEHLGFEAVTDVPEGEKLIDGTTFTYAPHHPQSYEMVAKWEDREQMPFLCIGLCLVFTSKKLGFHLHNASNRYARAFYKTLLKEMTEKRQKLAGGATDVDLHMSDHGKAVQTARGAGPKIALYHNMWNALWDFIKDREELDLKCPADDDDCAICNSSIYVTRSLRVSGQAGRCPRCQT</sequence>